<keyword evidence="8" id="KW-0031">Aminopeptidase</keyword>
<evidence type="ECO:0000256" key="1">
    <source>
        <dbReference type="ARBA" id="ARBA00001936"/>
    </source>
</evidence>
<organism evidence="7 8">
    <name type="scientific">Petromyzon marinus</name>
    <name type="common">Sea lamprey</name>
    <dbReference type="NCBI Taxonomy" id="7757"/>
    <lineage>
        <taxon>Eukaryota</taxon>
        <taxon>Metazoa</taxon>
        <taxon>Chordata</taxon>
        <taxon>Craniata</taxon>
        <taxon>Vertebrata</taxon>
        <taxon>Cyclostomata</taxon>
        <taxon>Hyperoartia</taxon>
        <taxon>Petromyzontiformes</taxon>
        <taxon>Petromyzontidae</taxon>
        <taxon>Petromyzon</taxon>
    </lineage>
</organism>
<evidence type="ECO:0000259" key="6">
    <source>
        <dbReference type="SMART" id="SM01011"/>
    </source>
</evidence>
<dbReference type="GO" id="GO:0070006">
    <property type="term" value="F:metalloaminopeptidase activity"/>
    <property type="evidence" value="ECO:0007669"/>
    <property type="project" value="InterPro"/>
</dbReference>
<dbReference type="InterPro" id="IPR052433">
    <property type="entry name" value="X-Pro_dipept-like"/>
</dbReference>
<evidence type="ECO:0000256" key="5">
    <source>
        <dbReference type="ARBA" id="ARBA00023211"/>
    </source>
</evidence>
<reference evidence="8" key="1">
    <citation type="submission" date="2025-08" db="UniProtKB">
        <authorList>
            <consortium name="RefSeq"/>
        </authorList>
    </citation>
    <scope>IDENTIFICATION</scope>
    <source>
        <tissue evidence="8">Sperm</tissue>
    </source>
</reference>
<evidence type="ECO:0000256" key="2">
    <source>
        <dbReference type="ARBA" id="ARBA00008766"/>
    </source>
</evidence>
<dbReference type="FunFam" id="3.90.230.10:FF:000002">
    <property type="entry name" value="Xaa-Pro aminopeptidase 3"/>
    <property type="match status" value="1"/>
</dbReference>
<dbReference type="AlphaFoldDB" id="A0AAJ7TXE3"/>
<dbReference type="InterPro" id="IPR029149">
    <property type="entry name" value="Creatin/AminoP/Spt16_N"/>
</dbReference>
<dbReference type="GO" id="GO:0030145">
    <property type="term" value="F:manganese ion binding"/>
    <property type="evidence" value="ECO:0007669"/>
    <property type="project" value="InterPro"/>
</dbReference>
<evidence type="ECO:0000313" key="7">
    <source>
        <dbReference type="Proteomes" id="UP001318040"/>
    </source>
</evidence>
<dbReference type="CTD" id="63929"/>
<dbReference type="Gene3D" id="3.40.350.10">
    <property type="entry name" value="Creatinase/prolidase N-terminal domain"/>
    <property type="match status" value="1"/>
</dbReference>
<comment type="similarity">
    <text evidence="2">Belongs to the peptidase M24B family.</text>
</comment>
<keyword evidence="7" id="KW-1185">Reference proteome</keyword>
<dbReference type="GO" id="GO:0005739">
    <property type="term" value="C:mitochondrion"/>
    <property type="evidence" value="ECO:0007669"/>
    <property type="project" value="TreeGrafter"/>
</dbReference>
<sequence>MTPAFPCWAALSARRANDAVRNLRAWLPQTRWFCRSLTSGQPEGASSPQPRGRYLGQPAPHTHPHLLQPGEVMPGFTREEFALRRHRLMAAVQAESPGSVVLVPSNPTCIMTNDIPYPFHQHSDLLYLTGFQEPDSLLLLLPRRGGATAATHKAVLLVPPRDATRELWDGPRSGPDGAVALTGVDEAFPLQELARVLAHAGEPPAWWYYPHGDPPHPEMHERHVGPMLAPAAAQGRVRSLRKHVAALRLVKSQAEVRVMGAAAEITAQAMVETMRASSPPVDEAFLYAKFEFECRARGAEILAYPPVVAGGNRANILHYVKNNQIIQDGEMVLLDGGCELHGYASDVTRTWPVSGCFSGPQAELYEAVLDVQKLCLRGCRAGSTMEGLYSLMLLQLGQRLQELGILGGDLSPGAAAKAARQYCPHHVGHYLGMDVHDTPDVSRSIALQPGMAITIEPGLYIPRTDESVPVRFRGLGVRVEDDVVITEAEPLVLSSSCPKERRHIEDIVAK</sequence>
<evidence type="ECO:0000313" key="8">
    <source>
        <dbReference type="RefSeq" id="XP_032825928.1"/>
    </source>
</evidence>
<dbReference type="SUPFAM" id="SSF53092">
    <property type="entry name" value="Creatinase/prolidase N-terminal domain"/>
    <property type="match status" value="1"/>
</dbReference>
<dbReference type="InterPro" id="IPR000994">
    <property type="entry name" value="Pept_M24"/>
</dbReference>
<dbReference type="Gene3D" id="3.90.230.10">
    <property type="entry name" value="Creatinase/methionine aminopeptidase superfamily"/>
    <property type="match status" value="1"/>
</dbReference>
<comment type="cofactor">
    <cofactor evidence="1">
        <name>Mn(2+)</name>
        <dbReference type="ChEBI" id="CHEBI:29035"/>
    </cofactor>
</comment>
<dbReference type="SMART" id="SM01011">
    <property type="entry name" value="AMP_N"/>
    <property type="match status" value="1"/>
</dbReference>
<keyword evidence="4" id="KW-0378">Hydrolase</keyword>
<dbReference type="SUPFAM" id="SSF55920">
    <property type="entry name" value="Creatinase/aminopeptidase"/>
    <property type="match status" value="1"/>
</dbReference>
<dbReference type="PANTHER" id="PTHR43226:SF4">
    <property type="entry name" value="XAA-PRO AMINOPEPTIDASE 3"/>
    <property type="match status" value="1"/>
</dbReference>
<dbReference type="InterPro" id="IPR007865">
    <property type="entry name" value="Aminopep_P_N"/>
</dbReference>
<dbReference type="RefSeq" id="XP_032825928.1">
    <property type="nucleotide sequence ID" value="XM_032970037.1"/>
</dbReference>
<dbReference type="GO" id="GO:0006508">
    <property type="term" value="P:proteolysis"/>
    <property type="evidence" value="ECO:0007669"/>
    <property type="project" value="TreeGrafter"/>
</dbReference>
<gene>
    <name evidence="8" type="primary">XPNPEP3</name>
</gene>
<dbReference type="Pfam" id="PF00557">
    <property type="entry name" value="Peptidase_M24"/>
    <property type="match status" value="1"/>
</dbReference>
<evidence type="ECO:0000256" key="3">
    <source>
        <dbReference type="ARBA" id="ARBA00022723"/>
    </source>
</evidence>
<dbReference type="Pfam" id="PF05195">
    <property type="entry name" value="AMP_N"/>
    <property type="match status" value="1"/>
</dbReference>
<protein>
    <submittedName>
        <fullName evidence="8">Xaa-Pro aminopeptidase 3</fullName>
    </submittedName>
</protein>
<name>A0AAJ7TXE3_PETMA</name>
<dbReference type="Proteomes" id="UP001318040">
    <property type="component" value="Chromosome 43"/>
</dbReference>
<keyword evidence="8" id="KW-0645">Protease</keyword>
<keyword evidence="5" id="KW-0464">Manganese</keyword>
<dbReference type="CDD" id="cd01087">
    <property type="entry name" value="Prolidase"/>
    <property type="match status" value="1"/>
</dbReference>
<proteinExistence type="inferred from homology"/>
<dbReference type="InterPro" id="IPR036005">
    <property type="entry name" value="Creatinase/aminopeptidase-like"/>
</dbReference>
<feature type="domain" description="Aminopeptidase P N-terminal" evidence="6">
    <location>
        <begin position="76"/>
        <end position="218"/>
    </location>
</feature>
<accession>A0AAJ7TXE3</accession>
<evidence type="ECO:0000256" key="4">
    <source>
        <dbReference type="ARBA" id="ARBA00022801"/>
    </source>
</evidence>
<keyword evidence="3" id="KW-0479">Metal-binding</keyword>
<dbReference type="PANTHER" id="PTHR43226">
    <property type="entry name" value="XAA-PRO AMINOPEPTIDASE 3"/>
    <property type="match status" value="1"/>
</dbReference>
<dbReference type="KEGG" id="pmrn:116951431"/>